<dbReference type="AlphaFoldDB" id="A0A660KV31"/>
<keyword evidence="2" id="KW-1185">Reference proteome</keyword>
<evidence type="ECO:0000313" key="1">
    <source>
        <dbReference type="EMBL" id="KAE8037816.1"/>
    </source>
</evidence>
<evidence type="ECO:0000313" key="2">
    <source>
        <dbReference type="Proteomes" id="UP000327013"/>
    </source>
</evidence>
<name>A0A660KV31_9ROSI</name>
<organism evidence="1 2">
    <name type="scientific">Carpinus fangiana</name>
    <dbReference type="NCBI Taxonomy" id="176857"/>
    <lineage>
        <taxon>Eukaryota</taxon>
        <taxon>Viridiplantae</taxon>
        <taxon>Streptophyta</taxon>
        <taxon>Embryophyta</taxon>
        <taxon>Tracheophyta</taxon>
        <taxon>Spermatophyta</taxon>
        <taxon>Magnoliopsida</taxon>
        <taxon>eudicotyledons</taxon>
        <taxon>Gunneridae</taxon>
        <taxon>Pentapetalae</taxon>
        <taxon>rosids</taxon>
        <taxon>fabids</taxon>
        <taxon>Fagales</taxon>
        <taxon>Betulaceae</taxon>
        <taxon>Carpinus</taxon>
    </lineage>
</organism>
<dbReference type="EMBL" id="CM017324">
    <property type="protein sequence ID" value="KAE8037816.1"/>
    <property type="molecule type" value="Genomic_DNA"/>
</dbReference>
<gene>
    <name evidence="1" type="ORF">FH972_010371</name>
</gene>
<proteinExistence type="predicted"/>
<reference evidence="1 2" key="1">
    <citation type="submission" date="2019-06" db="EMBL/GenBank/DDBJ databases">
        <title>A chromosomal-level reference genome of Carpinus fangiana (Coryloideae, Betulaceae).</title>
        <authorList>
            <person name="Yang X."/>
            <person name="Wang Z."/>
            <person name="Zhang L."/>
            <person name="Hao G."/>
            <person name="Liu J."/>
            <person name="Yang Y."/>
        </authorList>
    </citation>
    <scope>NUCLEOTIDE SEQUENCE [LARGE SCALE GENOMIC DNA]</scope>
    <source>
        <strain evidence="1">Cfa_2016G</strain>
        <tissue evidence="1">Leaf</tissue>
    </source>
</reference>
<accession>A0A660KV31</accession>
<dbReference type="Proteomes" id="UP000327013">
    <property type="component" value="Chromosome 4"/>
</dbReference>
<protein>
    <submittedName>
        <fullName evidence="1">Uncharacterized protein</fullName>
    </submittedName>
</protein>
<sequence length="125" mass="14101">MGYKKVIREAHRPINRIGRILDNFFLNQSTTKWSVKNTEKGFLLTGGAQVQMENPVTKPMKMQLIPFPCSPSFTSRQRMGEREILVTEMEGNFSLMTRGGVRGGTKKGLTEGFHSHCVGKDAELR</sequence>